<dbReference type="EMBL" id="MW394391">
    <property type="protein sequence ID" value="QQV92125.1"/>
    <property type="molecule type" value="Genomic_DNA"/>
</dbReference>
<evidence type="ECO:0000313" key="2">
    <source>
        <dbReference type="Proteomes" id="UP000596381"/>
    </source>
</evidence>
<protein>
    <submittedName>
        <fullName evidence="1">Uncharacterized protein</fullName>
    </submittedName>
</protein>
<evidence type="ECO:0000313" key="1">
    <source>
        <dbReference type="EMBL" id="QQV92125.1"/>
    </source>
</evidence>
<gene>
    <name evidence="1" type="ORF">vBKpMFBKp24_055</name>
</gene>
<accession>A0A7U0J695</accession>
<name>A0A7U0J695_9CAUD</name>
<proteinExistence type="predicted"/>
<dbReference type="Proteomes" id="UP000596381">
    <property type="component" value="Segment"/>
</dbReference>
<sequence length="211" mass="23610">MSRVLSTNFCYTDKKQTLVGSVGKHGELTQASMYFGERPIVSLTSDMHKVREFDGLMAINTQGELSQLIGIYFHGNLYPYNWKTLADDIVRLIHKAVDKGRASRVIISSIKYVDETGFGGDFPYLKSGNNKLFKGNQFGLQFVAGELDNKALGEDRRFIERQGRVIFNQLRTGEGFVKFVSGKGNAMIGNKKTKAQLISKVENHPVLVPIK</sequence>
<organism evidence="1 2">
    <name type="scientific">Klebsiella phage vB_KpM_FBKp24</name>
    <dbReference type="NCBI Taxonomy" id="2801834"/>
    <lineage>
        <taxon>Viruses</taxon>
        <taxon>Duplodnaviria</taxon>
        <taxon>Heunggongvirae</taxon>
        <taxon>Uroviricota</taxon>
        <taxon>Caudoviricetes</taxon>
        <taxon>Chimalliviridae</taxon>
        <taxon>Maaswegvirus</taxon>
        <taxon>Maaswegvirus Kp24</taxon>
    </lineage>
</organism>
<keyword evidence="2" id="KW-1185">Reference proteome</keyword>
<reference evidence="1 2" key="1">
    <citation type="submission" date="2020-12" db="EMBL/GenBank/DDBJ databases">
        <title>Genomic characterization of four novel bacteriophages infecting Klebsiella pneumoniae.</title>
        <authorList>
            <person name="Estrada Bonilla B."/>
            <person name="Costa A.R."/>
            <person name="van Rossum T."/>
            <person name="Hagedoorn S."/>
            <person name="Wallinga H."/>
            <person name="Xiao M."/>
            <person name="Song W."/>
            <person name="Haas P.-J."/>
            <person name="Nobrega F.L."/>
            <person name="Brouns S.J.J."/>
        </authorList>
    </citation>
    <scope>NUCLEOTIDE SEQUENCE [LARGE SCALE GENOMIC DNA]</scope>
</reference>